<evidence type="ECO:0000313" key="2">
    <source>
        <dbReference type="Proteomes" id="UP001054945"/>
    </source>
</evidence>
<protein>
    <submittedName>
        <fullName evidence="1">Uncharacterized protein</fullName>
    </submittedName>
</protein>
<keyword evidence="2" id="KW-1185">Reference proteome</keyword>
<dbReference type="Proteomes" id="UP001054945">
    <property type="component" value="Unassembled WGS sequence"/>
</dbReference>
<accession>A0AAV4VGV0</accession>
<dbReference type="AlphaFoldDB" id="A0AAV4VGV0"/>
<gene>
    <name evidence="1" type="ORF">CEXT_109011</name>
</gene>
<organism evidence="1 2">
    <name type="scientific">Caerostris extrusa</name>
    <name type="common">Bark spider</name>
    <name type="synonym">Caerostris bankana</name>
    <dbReference type="NCBI Taxonomy" id="172846"/>
    <lineage>
        <taxon>Eukaryota</taxon>
        <taxon>Metazoa</taxon>
        <taxon>Ecdysozoa</taxon>
        <taxon>Arthropoda</taxon>
        <taxon>Chelicerata</taxon>
        <taxon>Arachnida</taxon>
        <taxon>Araneae</taxon>
        <taxon>Araneomorphae</taxon>
        <taxon>Entelegynae</taxon>
        <taxon>Araneoidea</taxon>
        <taxon>Araneidae</taxon>
        <taxon>Caerostris</taxon>
    </lineage>
</organism>
<evidence type="ECO:0000313" key="1">
    <source>
        <dbReference type="EMBL" id="GIY69535.1"/>
    </source>
</evidence>
<proteinExistence type="predicted"/>
<dbReference type="EMBL" id="BPLR01014548">
    <property type="protein sequence ID" value="GIY69535.1"/>
    <property type="molecule type" value="Genomic_DNA"/>
</dbReference>
<name>A0AAV4VGV0_CAEEX</name>
<sequence length="121" mass="13770">MFHFCVNHMGVKTLSTSRAQNREMFFVCIKLLRKPRFLTVPLQVSRQPRSNTTNTLEEDILHTVDQNPSSGVKIHSLNHTYKCPILYMTLRITPFSSTKSPLTAGVRSSATSRIFTVFTLP</sequence>
<comment type="caution">
    <text evidence="1">The sequence shown here is derived from an EMBL/GenBank/DDBJ whole genome shotgun (WGS) entry which is preliminary data.</text>
</comment>
<reference evidence="1 2" key="1">
    <citation type="submission" date="2021-06" db="EMBL/GenBank/DDBJ databases">
        <title>Caerostris extrusa draft genome.</title>
        <authorList>
            <person name="Kono N."/>
            <person name="Arakawa K."/>
        </authorList>
    </citation>
    <scope>NUCLEOTIDE SEQUENCE [LARGE SCALE GENOMIC DNA]</scope>
</reference>